<sequence length="148" mass="16281">MKRNKICAVLFSVALMFSVVFAAFSFPTGASARVMDENSGTYNGANYNPPKSSDTIKFSVTPGYGHLKVYIKNRGQSNLYVSLKHVASGKVYFENKEIRVGDPALEWKSNKEGFPQGVKAGDFELSFSSGGKAAYLDWAYKSADIIWP</sequence>
<evidence type="ECO:0000313" key="2">
    <source>
        <dbReference type="EMBL" id="ARP61096.1"/>
    </source>
</evidence>
<keyword evidence="3" id="KW-1185">Reference proteome</keyword>
<dbReference type="RefSeq" id="WP_000827868.1">
    <property type="nucleotide sequence ID" value="NZ_CP021062.1"/>
</dbReference>
<dbReference type="EMBL" id="CP021062">
    <property type="protein sequence ID" value="ARP61096.1"/>
    <property type="molecule type" value="Genomic_DNA"/>
</dbReference>
<dbReference type="Proteomes" id="UP000194143">
    <property type="component" value="Plasmid poh1"/>
</dbReference>
<keyword evidence="1" id="KW-0732">Signal</keyword>
<feature type="chain" id="PRO_5043151638" evidence="1">
    <location>
        <begin position="23"/>
        <end position="148"/>
    </location>
</feature>
<evidence type="ECO:0000256" key="1">
    <source>
        <dbReference type="SAM" id="SignalP"/>
    </source>
</evidence>
<geneLocation type="plasmid" evidence="2 3">
    <name>poh1</name>
</geneLocation>
<organism evidence="2 3">
    <name type="scientific">Bacillus thuringiensis</name>
    <dbReference type="NCBI Taxonomy" id="1428"/>
    <lineage>
        <taxon>Bacteria</taxon>
        <taxon>Bacillati</taxon>
        <taxon>Bacillota</taxon>
        <taxon>Bacilli</taxon>
        <taxon>Bacillales</taxon>
        <taxon>Bacillaceae</taxon>
        <taxon>Bacillus</taxon>
        <taxon>Bacillus cereus group</taxon>
    </lineage>
</organism>
<evidence type="ECO:0000313" key="3">
    <source>
        <dbReference type="Proteomes" id="UP000194143"/>
    </source>
</evidence>
<accession>A0A1W6WX18</accession>
<gene>
    <name evidence="2" type="ORF">CAB88_29080</name>
</gene>
<feature type="signal peptide" evidence="1">
    <location>
        <begin position="1"/>
        <end position="22"/>
    </location>
</feature>
<name>A0A1W6WX18_BACTU</name>
<keyword evidence="2" id="KW-0614">Plasmid</keyword>
<dbReference type="GeneID" id="67469859"/>
<proteinExistence type="predicted"/>
<dbReference type="AlphaFoldDB" id="A0A1W6WX18"/>
<reference evidence="2 3" key="1">
    <citation type="submission" date="2017-04" db="EMBL/GenBank/DDBJ databases">
        <title>Complete Genome Sequence of Bacillus thuringiensis type Strain ATCC 10792.</title>
        <authorList>
            <person name="Oh D.-H."/>
            <person name="Park B.-J."/>
            <person name="Shuai W."/>
            <person name="Chelliah R."/>
        </authorList>
    </citation>
    <scope>NUCLEOTIDE SEQUENCE [LARGE SCALE GENOMIC DNA]</scope>
    <source>
        <strain evidence="2 3">ATCC 10792</strain>
        <plasmid evidence="2 3">poh1</plasmid>
    </source>
</reference>
<protein>
    <submittedName>
        <fullName evidence="2">Uncharacterized protein</fullName>
    </submittedName>
</protein>